<reference evidence="6 7" key="1">
    <citation type="submission" date="2007-04" db="EMBL/GenBank/DDBJ databases">
        <title>Complete genome sequence of Burkholderia multivorans ATCC 17616.</title>
        <authorList>
            <person name="Ohtsubo Y."/>
            <person name="Yamashita A."/>
            <person name="Kurokawa K."/>
            <person name="Takami H."/>
            <person name="Yuhara S."/>
            <person name="Nishiyama E."/>
            <person name="Endo R."/>
            <person name="Miyazaki R."/>
            <person name="Ono A."/>
            <person name="Yano K."/>
            <person name="Ito M."/>
            <person name="Sota M."/>
            <person name="Yuji N."/>
            <person name="Hattori M."/>
            <person name="Tsuda M."/>
        </authorList>
    </citation>
    <scope>NUCLEOTIDE SEQUENCE [LARGE SCALE GENOMIC DNA]</scope>
    <source>
        <strain evidence="7">ATCC 17616 / 249</strain>
    </source>
</reference>
<evidence type="ECO:0000256" key="3">
    <source>
        <dbReference type="ARBA" id="ARBA00023004"/>
    </source>
</evidence>
<dbReference type="SUPFAM" id="SSF50022">
    <property type="entry name" value="ISP domain"/>
    <property type="match status" value="1"/>
</dbReference>
<evidence type="ECO:0000259" key="5">
    <source>
        <dbReference type="PROSITE" id="PS51296"/>
    </source>
</evidence>
<dbReference type="PANTHER" id="PTHR21496:SF23">
    <property type="entry name" value="3-PHENYLPROPIONATE_CINNAMIC ACID DIOXYGENASE FERREDOXIN SUBUNIT"/>
    <property type="match status" value="1"/>
</dbReference>
<keyword evidence="6" id="KW-0223">Dioxygenase</keyword>
<dbReference type="GO" id="GO:0046872">
    <property type="term" value="F:metal ion binding"/>
    <property type="evidence" value="ECO:0007669"/>
    <property type="project" value="UniProtKB-KW"/>
</dbReference>
<keyword evidence="1" id="KW-0001">2Fe-2S</keyword>
<dbReference type="KEGG" id="bmu:Bmul_0616"/>
<evidence type="ECO:0000256" key="4">
    <source>
        <dbReference type="ARBA" id="ARBA00023014"/>
    </source>
</evidence>
<keyword evidence="6" id="KW-0560">Oxidoreductase</keyword>
<dbReference type="NCBIfam" id="TIGR02377">
    <property type="entry name" value="MocE_fam_FeS"/>
    <property type="match status" value="1"/>
</dbReference>
<dbReference type="InterPro" id="IPR017941">
    <property type="entry name" value="Rieske_2Fe-2S"/>
</dbReference>
<evidence type="ECO:0000256" key="1">
    <source>
        <dbReference type="ARBA" id="ARBA00022714"/>
    </source>
</evidence>
<keyword evidence="3" id="KW-0408">Iron</keyword>
<sequence length="102" mass="11699">MTQWIDAVGFDDIDDEDVVRFDHDGRTYAIYRIDGHVYASDGMCTHERVHLADGLVIDHVIECPKHNGRFDVRDGRALSAPACERLRTYRARIEDGRVLIEV</sequence>
<dbReference type="Pfam" id="PF00355">
    <property type="entry name" value="Rieske"/>
    <property type="match status" value="1"/>
</dbReference>
<evidence type="ECO:0000313" key="7">
    <source>
        <dbReference type="Proteomes" id="UP000008815"/>
    </source>
</evidence>
<evidence type="ECO:0000313" key="6">
    <source>
        <dbReference type="EMBL" id="BAG44534.1"/>
    </source>
</evidence>
<keyword evidence="2" id="KW-0479">Metal-binding</keyword>
<organism evidence="6 7">
    <name type="scientific">Burkholderia multivorans (strain ATCC 17616 / 249)</name>
    <dbReference type="NCBI Taxonomy" id="395019"/>
    <lineage>
        <taxon>Bacteria</taxon>
        <taxon>Pseudomonadati</taxon>
        <taxon>Pseudomonadota</taxon>
        <taxon>Betaproteobacteria</taxon>
        <taxon>Burkholderiales</taxon>
        <taxon>Burkholderiaceae</taxon>
        <taxon>Burkholderia</taxon>
        <taxon>Burkholderia cepacia complex</taxon>
    </lineage>
</organism>
<dbReference type="InterPro" id="IPR036922">
    <property type="entry name" value="Rieske_2Fe-2S_sf"/>
</dbReference>
<dbReference type="eggNOG" id="COG2146">
    <property type="taxonomic scope" value="Bacteria"/>
</dbReference>
<gene>
    <name evidence="6" type="primary">hcaC</name>
    <name evidence="6" type="ordered locus">BMULJ_02644</name>
</gene>
<dbReference type="Gene3D" id="2.102.10.10">
    <property type="entry name" value="Rieske [2Fe-2S] iron-sulphur domain"/>
    <property type="match status" value="1"/>
</dbReference>
<dbReference type="Proteomes" id="UP000008815">
    <property type="component" value="Chromosome 1"/>
</dbReference>
<dbReference type="PANTHER" id="PTHR21496">
    <property type="entry name" value="FERREDOXIN-RELATED"/>
    <property type="match status" value="1"/>
</dbReference>
<dbReference type="GO" id="GO:0051537">
    <property type="term" value="F:2 iron, 2 sulfur cluster binding"/>
    <property type="evidence" value="ECO:0007669"/>
    <property type="project" value="UniProtKB-KW"/>
</dbReference>
<dbReference type="InterPro" id="IPR012747">
    <property type="entry name" value="MocE_2FeS"/>
</dbReference>
<dbReference type="RefSeq" id="WP_006406535.1">
    <property type="nucleotide sequence ID" value="NC_010084.1"/>
</dbReference>
<dbReference type="EMBL" id="AP009385">
    <property type="protein sequence ID" value="BAG44534.1"/>
    <property type="molecule type" value="Genomic_DNA"/>
</dbReference>
<dbReference type="HOGENOM" id="CLU_055690_5_2_4"/>
<keyword evidence="7" id="KW-1185">Reference proteome</keyword>
<dbReference type="KEGG" id="bmj:BMULJ_02644"/>
<dbReference type="PROSITE" id="PS51296">
    <property type="entry name" value="RIESKE"/>
    <property type="match status" value="1"/>
</dbReference>
<dbReference type="AlphaFoldDB" id="A0A0H3KH81"/>
<proteinExistence type="predicted"/>
<dbReference type="CDD" id="cd03528">
    <property type="entry name" value="Rieske_RO_ferredoxin"/>
    <property type="match status" value="1"/>
</dbReference>
<protein>
    <submittedName>
        <fullName evidence="6">Ferredoxin subunit of phenylpropionate dioxygenase</fullName>
    </submittedName>
</protein>
<dbReference type="STRING" id="395019.BMULJ_02644"/>
<dbReference type="GO" id="GO:0051213">
    <property type="term" value="F:dioxygenase activity"/>
    <property type="evidence" value="ECO:0007669"/>
    <property type="project" value="UniProtKB-KW"/>
</dbReference>
<evidence type="ECO:0000256" key="2">
    <source>
        <dbReference type="ARBA" id="ARBA00022723"/>
    </source>
</evidence>
<feature type="domain" description="Rieske" evidence="5">
    <location>
        <begin position="5"/>
        <end position="100"/>
    </location>
</feature>
<accession>A0A0H3KH81</accession>
<name>A0A0H3KH81_BURM1</name>
<keyword evidence="4" id="KW-0411">Iron-sulfur</keyword>